<proteinExistence type="predicted"/>
<protein>
    <submittedName>
        <fullName evidence="2">Uncharacterized protein</fullName>
    </submittedName>
</protein>
<dbReference type="EMBL" id="JBIQWL010000003">
    <property type="protein sequence ID" value="MFH8250668.1"/>
    <property type="molecule type" value="Genomic_DNA"/>
</dbReference>
<keyword evidence="3" id="KW-1185">Reference proteome</keyword>
<feature type="transmembrane region" description="Helical" evidence="1">
    <location>
        <begin position="63"/>
        <end position="85"/>
    </location>
</feature>
<evidence type="ECO:0000313" key="3">
    <source>
        <dbReference type="Proteomes" id="UP001610861"/>
    </source>
</evidence>
<dbReference type="InterPro" id="IPR036927">
    <property type="entry name" value="Cyt_c_oxase-like_su1_sf"/>
</dbReference>
<keyword evidence="1" id="KW-1133">Transmembrane helix</keyword>
<organism evidence="2 3">
    <name type="scientific">Microbacterium alkaliflavum</name>
    <dbReference type="NCBI Taxonomy" id="3248839"/>
    <lineage>
        <taxon>Bacteria</taxon>
        <taxon>Bacillati</taxon>
        <taxon>Actinomycetota</taxon>
        <taxon>Actinomycetes</taxon>
        <taxon>Micrococcales</taxon>
        <taxon>Microbacteriaceae</taxon>
        <taxon>Microbacterium</taxon>
    </lineage>
</organism>
<sequence>MAAESRQARLAMRTVVVASTLLVVVGLAVALTVEQRASFGWFAYAPLSQTVFVPGLGVWPQTVWGLILAGIGLVGLGFGVGWLVATRRR</sequence>
<reference evidence="2 3" key="1">
    <citation type="submission" date="2024-09" db="EMBL/GenBank/DDBJ databases">
        <authorList>
            <person name="Pan X."/>
        </authorList>
    </citation>
    <scope>NUCLEOTIDE SEQUENCE [LARGE SCALE GENOMIC DNA]</scope>
    <source>
        <strain evidence="2 3">B2969</strain>
    </source>
</reference>
<evidence type="ECO:0000256" key="1">
    <source>
        <dbReference type="SAM" id="Phobius"/>
    </source>
</evidence>
<name>A0ABW7Q8F5_9MICO</name>
<keyword evidence="1" id="KW-0472">Membrane</keyword>
<dbReference type="Proteomes" id="UP001610861">
    <property type="component" value="Unassembled WGS sequence"/>
</dbReference>
<evidence type="ECO:0000313" key="2">
    <source>
        <dbReference type="EMBL" id="MFH8250668.1"/>
    </source>
</evidence>
<accession>A0ABW7Q8F5</accession>
<dbReference type="SUPFAM" id="SSF81442">
    <property type="entry name" value="Cytochrome c oxidase subunit I-like"/>
    <property type="match status" value="1"/>
</dbReference>
<keyword evidence="1" id="KW-0812">Transmembrane</keyword>
<comment type="caution">
    <text evidence="2">The sequence shown here is derived from an EMBL/GenBank/DDBJ whole genome shotgun (WGS) entry which is preliminary data.</text>
</comment>
<dbReference type="RefSeq" id="WP_396640625.1">
    <property type="nucleotide sequence ID" value="NZ_JBIQWL010000003.1"/>
</dbReference>
<gene>
    <name evidence="2" type="ORF">ACH3VR_09920</name>
</gene>